<reference evidence="2" key="1">
    <citation type="submission" date="2013-03" db="EMBL/GenBank/DDBJ databases">
        <authorList>
            <person name="Harkins D.M."/>
            <person name="Durkin A.S."/>
            <person name="Brinkac L.M."/>
            <person name="Haft D.H."/>
            <person name="Selengut J.D."/>
            <person name="Sanka R."/>
            <person name="DePew J."/>
            <person name="Purushe J."/>
            <person name="Hartskeerl R.A."/>
            <person name="Ahmed A."/>
            <person name="van der Linden H."/>
            <person name="Goris M.G.A."/>
            <person name="Vinetz J.M."/>
            <person name="Sutton G.G."/>
            <person name="Nierman W.C."/>
            <person name="Fouts D.E."/>
        </authorList>
    </citation>
    <scope>NUCLEOTIDE SEQUENCE [LARGE SCALE GENOMIC DNA]</scope>
    <source>
        <strain evidence="2">ICFT</strain>
    </source>
</reference>
<keyword evidence="1" id="KW-0812">Transmembrane</keyword>
<proteinExistence type="predicted"/>
<evidence type="ECO:0000256" key="1">
    <source>
        <dbReference type="SAM" id="Phobius"/>
    </source>
</evidence>
<evidence type="ECO:0000313" key="2">
    <source>
        <dbReference type="EMBL" id="EMY76183.1"/>
    </source>
</evidence>
<accession>N1WK30</accession>
<protein>
    <submittedName>
        <fullName evidence="2">Uncharacterized protein</fullName>
    </submittedName>
</protein>
<dbReference type="STRING" id="1218598.LEP1GSC060_1533"/>
<dbReference type="EMBL" id="AOHC02000052">
    <property type="protein sequence ID" value="EMY76183.1"/>
    <property type="molecule type" value="Genomic_DNA"/>
</dbReference>
<gene>
    <name evidence="2" type="ORF">LEP1GSC060_1533</name>
</gene>
<dbReference type="AlphaFoldDB" id="N1WK30"/>
<keyword evidence="1" id="KW-0472">Membrane</keyword>
<sequence length="231" mass="27650">MPDLKNSKVSILIWDVNDPIPNFDGIILLWNSFYEDQKLNIHSIPRLVESKSDLYRKEYLSLAYEIGEAKIQNRRVVDWLEIRPGLSFWWMSLLVENNYGKSSEIPNRIKFFALLDFLNPLKIDSIRFFTESRVLAKSIKQYCKTRKIKYKIDKKEVNVSIVHKIRRFLPLFFQSFIFLFHFAIGRWTFFSKKKNTNSSKLVFFSYFLILTETWRNRVFSLRIIGENSSFC</sequence>
<dbReference type="Proteomes" id="UP000012313">
    <property type="component" value="Unassembled WGS sequence"/>
</dbReference>
<keyword evidence="3" id="KW-1185">Reference proteome</keyword>
<feature type="transmembrane region" description="Helical" evidence="1">
    <location>
        <begin position="168"/>
        <end position="189"/>
    </location>
</feature>
<evidence type="ECO:0000313" key="3">
    <source>
        <dbReference type="Proteomes" id="UP000012313"/>
    </source>
</evidence>
<organism evidence="2 3">
    <name type="scientific">Leptospira weilii serovar Ranarum str. ICFT</name>
    <dbReference type="NCBI Taxonomy" id="1218598"/>
    <lineage>
        <taxon>Bacteria</taxon>
        <taxon>Pseudomonadati</taxon>
        <taxon>Spirochaetota</taxon>
        <taxon>Spirochaetia</taxon>
        <taxon>Leptospirales</taxon>
        <taxon>Leptospiraceae</taxon>
        <taxon>Leptospira</taxon>
    </lineage>
</organism>
<keyword evidence="1" id="KW-1133">Transmembrane helix</keyword>
<name>N1WK30_9LEPT</name>
<comment type="caution">
    <text evidence="2">The sequence shown here is derived from an EMBL/GenBank/DDBJ whole genome shotgun (WGS) entry which is preliminary data.</text>
</comment>